<evidence type="ECO:0000313" key="1">
    <source>
        <dbReference type="EMBL" id="GGK15917.1"/>
    </source>
</evidence>
<reference evidence="1" key="2">
    <citation type="submission" date="2020-09" db="EMBL/GenBank/DDBJ databases">
        <authorList>
            <person name="Sun Q."/>
            <person name="Ohkuma M."/>
        </authorList>
    </citation>
    <scope>NUCLEOTIDE SEQUENCE</scope>
    <source>
        <strain evidence="1">JCM 3091</strain>
    </source>
</reference>
<dbReference type="AlphaFoldDB" id="A0A8J3BKN2"/>
<organism evidence="1 2">
    <name type="scientific">Pilimelia terevasa</name>
    <dbReference type="NCBI Taxonomy" id="53372"/>
    <lineage>
        <taxon>Bacteria</taxon>
        <taxon>Bacillati</taxon>
        <taxon>Actinomycetota</taxon>
        <taxon>Actinomycetes</taxon>
        <taxon>Micromonosporales</taxon>
        <taxon>Micromonosporaceae</taxon>
        <taxon>Pilimelia</taxon>
    </lineage>
</organism>
<keyword evidence="2" id="KW-1185">Reference proteome</keyword>
<evidence type="ECO:0000313" key="2">
    <source>
        <dbReference type="Proteomes" id="UP000662200"/>
    </source>
</evidence>
<dbReference type="Proteomes" id="UP000662200">
    <property type="component" value="Unassembled WGS sequence"/>
</dbReference>
<name>A0A8J3BKN2_9ACTN</name>
<gene>
    <name evidence="1" type="ORF">GCM10010124_05670</name>
</gene>
<accession>A0A8J3BKN2</accession>
<proteinExistence type="predicted"/>
<dbReference type="EMBL" id="BMQC01000001">
    <property type="protein sequence ID" value="GGK15917.1"/>
    <property type="molecule type" value="Genomic_DNA"/>
</dbReference>
<protein>
    <submittedName>
        <fullName evidence="1">Uncharacterized protein</fullName>
    </submittedName>
</protein>
<sequence length="176" mass="19296">MRIVLEDVSDELGRELFQMLADRGVTAAQVTHEWTPGRAVSLLRDLPYRARLILREVVDRGGSCSAAVLRGEDGGTLRGQTGSITKAITRGVRAGWLPEGMPAPVVAQYDSAATSYQRTSGFVMDERHLDAFRSAFATLDADPEQLRADAKQLSADPVDRAEVEAVQHDMESLRAW</sequence>
<reference evidence="1" key="1">
    <citation type="journal article" date="2014" name="Int. J. Syst. Evol. Microbiol.">
        <title>Complete genome sequence of Corynebacterium casei LMG S-19264T (=DSM 44701T), isolated from a smear-ripened cheese.</title>
        <authorList>
            <consortium name="US DOE Joint Genome Institute (JGI-PGF)"/>
            <person name="Walter F."/>
            <person name="Albersmeier A."/>
            <person name="Kalinowski J."/>
            <person name="Ruckert C."/>
        </authorList>
    </citation>
    <scope>NUCLEOTIDE SEQUENCE</scope>
    <source>
        <strain evidence="1">JCM 3091</strain>
    </source>
</reference>
<comment type="caution">
    <text evidence="1">The sequence shown here is derived from an EMBL/GenBank/DDBJ whole genome shotgun (WGS) entry which is preliminary data.</text>
</comment>
<dbReference type="RefSeq" id="WP_189112530.1">
    <property type="nucleotide sequence ID" value="NZ_BMQC01000001.1"/>
</dbReference>